<keyword evidence="3" id="KW-1185">Reference proteome</keyword>
<reference evidence="2" key="1">
    <citation type="submission" date="2023-08" db="EMBL/GenBank/DDBJ databases">
        <title>A de novo genome assembly of Solanum verrucosum Schlechtendal, a Mexican diploid species geographically isolated from the other diploid A-genome species in potato relatives.</title>
        <authorList>
            <person name="Hosaka K."/>
        </authorList>
    </citation>
    <scope>NUCLEOTIDE SEQUENCE</scope>
    <source>
        <tissue evidence="2">Young leaves</tissue>
    </source>
</reference>
<dbReference type="Proteomes" id="UP001234989">
    <property type="component" value="Chromosome 8"/>
</dbReference>
<dbReference type="AlphaFoldDB" id="A0AAF0UE85"/>
<proteinExistence type="predicted"/>
<protein>
    <submittedName>
        <fullName evidence="2">Uncharacterized protein</fullName>
    </submittedName>
</protein>
<evidence type="ECO:0000256" key="1">
    <source>
        <dbReference type="SAM" id="MobiDB-lite"/>
    </source>
</evidence>
<evidence type="ECO:0000313" key="3">
    <source>
        <dbReference type="Proteomes" id="UP001234989"/>
    </source>
</evidence>
<accession>A0AAF0UE85</accession>
<organism evidence="2 3">
    <name type="scientific">Solanum verrucosum</name>
    <dbReference type="NCBI Taxonomy" id="315347"/>
    <lineage>
        <taxon>Eukaryota</taxon>
        <taxon>Viridiplantae</taxon>
        <taxon>Streptophyta</taxon>
        <taxon>Embryophyta</taxon>
        <taxon>Tracheophyta</taxon>
        <taxon>Spermatophyta</taxon>
        <taxon>Magnoliopsida</taxon>
        <taxon>eudicotyledons</taxon>
        <taxon>Gunneridae</taxon>
        <taxon>Pentapetalae</taxon>
        <taxon>asterids</taxon>
        <taxon>lamiids</taxon>
        <taxon>Solanales</taxon>
        <taxon>Solanaceae</taxon>
        <taxon>Solanoideae</taxon>
        <taxon>Solaneae</taxon>
        <taxon>Solanum</taxon>
    </lineage>
</organism>
<dbReference type="EMBL" id="CP133619">
    <property type="protein sequence ID" value="WMV44016.1"/>
    <property type="molecule type" value="Genomic_DNA"/>
</dbReference>
<feature type="compositionally biased region" description="Polar residues" evidence="1">
    <location>
        <begin position="23"/>
        <end position="38"/>
    </location>
</feature>
<gene>
    <name evidence="2" type="ORF">MTR67_037401</name>
</gene>
<name>A0AAF0UE85_SOLVR</name>
<feature type="region of interest" description="Disordered" evidence="1">
    <location>
        <begin position="23"/>
        <end position="60"/>
    </location>
</feature>
<sequence>MYSGSSTGVSLIHPRVRVSYVSQDEGSLGDQQWSSSAGHVQGVGSGRDTNPTPITGRVGPAPWVKPNLTALDMDKAAYIASSSKACEITLNMLF</sequence>
<evidence type="ECO:0000313" key="2">
    <source>
        <dbReference type="EMBL" id="WMV44016.1"/>
    </source>
</evidence>